<sequence>MSKKEKKQLITRKNYQEYLQNETKKKEEKDTKVNLRSEKNKVNTEEQKTEKKKTKNTAKTRLTVKEKGRRLDRFYNWSIIIVLVAIVLVFVLAFVI</sequence>
<dbReference type="KEGG" id="jeh:EJN90_10900"/>
<evidence type="ECO:0000313" key="4">
    <source>
        <dbReference type="Proteomes" id="UP000273326"/>
    </source>
</evidence>
<keyword evidence="4" id="KW-1185">Reference proteome</keyword>
<name>A0A3Q9BLL8_9LACT</name>
<keyword evidence="2" id="KW-0472">Membrane</keyword>
<evidence type="ECO:0008006" key="5">
    <source>
        <dbReference type="Google" id="ProtNLM"/>
    </source>
</evidence>
<feature type="transmembrane region" description="Helical" evidence="2">
    <location>
        <begin position="74"/>
        <end position="95"/>
    </location>
</feature>
<proteinExistence type="predicted"/>
<evidence type="ECO:0000256" key="1">
    <source>
        <dbReference type="SAM" id="MobiDB-lite"/>
    </source>
</evidence>
<accession>A0A3Q9BLL8</accession>
<evidence type="ECO:0000313" key="3">
    <source>
        <dbReference type="EMBL" id="AZP05107.1"/>
    </source>
</evidence>
<keyword evidence="2" id="KW-0812">Transmembrane</keyword>
<dbReference type="EMBL" id="CP034465">
    <property type="protein sequence ID" value="AZP05107.1"/>
    <property type="molecule type" value="Genomic_DNA"/>
</dbReference>
<dbReference type="RefSeq" id="WP_126111167.1">
    <property type="nucleotide sequence ID" value="NZ_CP034465.1"/>
</dbReference>
<dbReference type="Proteomes" id="UP000273326">
    <property type="component" value="Chromosome"/>
</dbReference>
<dbReference type="AlphaFoldDB" id="A0A3Q9BLL8"/>
<keyword evidence="2" id="KW-1133">Transmembrane helix</keyword>
<organism evidence="3 4">
    <name type="scientific">Jeotgalibaca ciconiae</name>
    <dbReference type="NCBI Taxonomy" id="2496265"/>
    <lineage>
        <taxon>Bacteria</taxon>
        <taxon>Bacillati</taxon>
        <taxon>Bacillota</taxon>
        <taxon>Bacilli</taxon>
        <taxon>Lactobacillales</taxon>
        <taxon>Carnobacteriaceae</taxon>
        <taxon>Jeotgalibaca</taxon>
    </lineage>
</organism>
<reference evidence="4" key="1">
    <citation type="submission" date="2018-12" db="EMBL/GenBank/DDBJ databases">
        <title>Complete genome sequencing of Jeotgalibaca sp. H21T32.</title>
        <authorList>
            <person name="Bae J.-W."/>
            <person name="Lee S.-Y."/>
        </authorList>
    </citation>
    <scope>NUCLEOTIDE SEQUENCE [LARGE SCALE GENOMIC DNA]</scope>
    <source>
        <strain evidence="4">H21T32</strain>
    </source>
</reference>
<protein>
    <recommendedName>
        <fullName evidence="5">DUF1510 family protein</fullName>
    </recommendedName>
</protein>
<gene>
    <name evidence="3" type="ORF">EJN90_10900</name>
</gene>
<evidence type="ECO:0000256" key="2">
    <source>
        <dbReference type="SAM" id="Phobius"/>
    </source>
</evidence>
<feature type="compositionally biased region" description="Basic and acidic residues" evidence="1">
    <location>
        <begin position="22"/>
        <end position="49"/>
    </location>
</feature>
<feature type="region of interest" description="Disordered" evidence="1">
    <location>
        <begin position="21"/>
        <end position="61"/>
    </location>
</feature>